<dbReference type="PATRIC" id="fig|36807.3.peg.437"/>
<dbReference type="EMBL" id="LRAD01000017">
    <property type="protein sequence ID" value="KXZ61423.1"/>
    <property type="molecule type" value="Genomic_DNA"/>
</dbReference>
<organism evidence="1 2">
    <name type="scientific">Microbacterium laevaniformans</name>
    <dbReference type="NCBI Taxonomy" id="36807"/>
    <lineage>
        <taxon>Bacteria</taxon>
        <taxon>Bacillati</taxon>
        <taxon>Actinomycetota</taxon>
        <taxon>Actinomycetes</taxon>
        <taxon>Micrococcales</taxon>
        <taxon>Microbacteriaceae</taxon>
        <taxon>Microbacterium</taxon>
    </lineage>
</organism>
<dbReference type="RefSeq" id="WP_061681507.1">
    <property type="nucleotide sequence ID" value="NZ_LRAD01000017.1"/>
</dbReference>
<comment type="caution">
    <text evidence="1">The sequence shown here is derived from an EMBL/GenBank/DDBJ whole genome shotgun (WGS) entry which is preliminary data.</text>
</comment>
<name>A0A150HGY4_9MICO</name>
<protein>
    <recommendedName>
        <fullName evidence="3">Polyketide cyclase / dehydrase and lipid transport</fullName>
    </recommendedName>
</protein>
<proteinExistence type="predicted"/>
<evidence type="ECO:0000313" key="2">
    <source>
        <dbReference type="Proteomes" id="UP000075357"/>
    </source>
</evidence>
<evidence type="ECO:0008006" key="3">
    <source>
        <dbReference type="Google" id="ProtNLM"/>
    </source>
</evidence>
<gene>
    <name evidence="1" type="ORF">Mlaev_00421</name>
</gene>
<dbReference type="AlphaFoldDB" id="A0A150HGY4"/>
<dbReference type="Proteomes" id="UP000075357">
    <property type="component" value="Unassembled WGS sequence"/>
</dbReference>
<evidence type="ECO:0000313" key="1">
    <source>
        <dbReference type="EMBL" id="KXZ61423.1"/>
    </source>
</evidence>
<dbReference type="Gene3D" id="3.30.530.20">
    <property type="match status" value="1"/>
</dbReference>
<dbReference type="SUPFAM" id="SSF55961">
    <property type="entry name" value="Bet v1-like"/>
    <property type="match status" value="1"/>
</dbReference>
<reference evidence="1 2" key="1">
    <citation type="submission" date="2016-01" db="EMBL/GenBank/DDBJ databases">
        <title>Draft genome sequences of Microbacterium laevaniformans LCDC 91-0039 and the type strain of Microbacterium hominis LCDC 84-209.</title>
        <authorList>
            <person name="Bernier A.-M."/>
            <person name="Bernard K."/>
        </authorList>
    </citation>
    <scope>NUCLEOTIDE SEQUENCE [LARGE SCALE GENOMIC DNA]</scope>
    <source>
        <strain evidence="1 2">LCDC 91-0039</strain>
    </source>
</reference>
<dbReference type="STRING" id="36807.Mlaev_00421"/>
<sequence>MSREYAFTSHWLVPVSAEECWRLCERSLTTGVVAWWPAVRVEPQPHPPTPGDVVRLQVRSPWGYRLRVALTITATTPPRLLAAASTGDLAGRGSLRLTPEGGAAGARTGLTWVWEVALVRRWMRVASPVLRPAFAAAHAIVMRRGERGLLAEIARGSDVRNAGNPGDRESPGTTRG</sequence>
<keyword evidence="2" id="KW-1185">Reference proteome</keyword>
<dbReference type="InterPro" id="IPR023393">
    <property type="entry name" value="START-like_dom_sf"/>
</dbReference>
<accession>A0A150HGY4</accession>